<dbReference type="InterPro" id="IPR058624">
    <property type="entry name" value="MdtA-like_HH"/>
</dbReference>
<dbReference type="PANTHER" id="PTHR30438">
    <property type="entry name" value="36 KDA ANTIGEN-RELATED"/>
    <property type="match status" value="1"/>
</dbReference>
<proteinExistence type="predicted"/>
<dbReference type="InterPro" id="IPR058625">
    <property type="entry name" value="MdtA-like_BSH"/>
</dbReference>
<dbReference type="Pfam" id="PF25876">
    <property type="entry name" value="HH_MFP_RND"/>
    <property type="match status" value="1"/>
</dbReference>
<keyword evidence="5" id="KW-1185">Reference proteome</keyword>
<dbReference type="EMBL" id="JBHULR010000003">
    <property type="protein sequence ID" value="MFD2547816.1"/>
    <property type="molecule type" value="Genomic_DNA"/>
</dbReference>
<keyword evidence="1" id="KW-0175">Coiled coil</keyword>
<comment type="caution">
    <text evidence="4">The sequence shown here is derived from an EMBL/GenBank/DDBJ whole genome shotgun (WGS) entry which is preliminary data.</text>
</comment>
<accession>A0ABW5KG54</accession>
<dbReference type="PANTHER" id="PTHR30438:SF2">
    <property type="entry name" value="MEMBRANE PROTEIN"/>
    <property type="match status" value="1"/>
</dbReference>
<feature type="domain" description="Multidrug resistance protein MdtA-like alpha-helical hairpin" evidence="2">
    <location>
        <begin position="99"/>
        <end position="162"/>
    </location>
</feature>
<name>A0ABW5KG54_9SPHI</name>
<dbReference type="SUPFAM" id="SSF111369">
    <property type="entry name" value="HlyD-like secretion proteins"/>
    <property type="match status" value="2"/>
</dbReference>
<evidence type="ECO:0000313" key="4">
    <source>
        <dbReference type="EMBL" id="MFD2547816.1"/>
    </source>
</evidence>
<evidence type="ECO:0000259" key="2">
    <source>
        <dbReference type="Pfam" id="PF25876"/>
    </source>
</evidence>
<reference evidence="5" key="1">
    <citation type="journal article" date="2019" name="Int. J. Syst. Evol. Microbiol.">
        <title>The Global Catalogue of Microorganisms (GCM) 10K type strain sequencing project: providing services to taxonomists for standard genome sequencing and annotation.</title>
        <authorList>
            <consortium name="The Broad Institute Genomics Platform"/>
            <consortium name="The Broad Institute Genome Sequencing Center for Infectious Disease"/>
            <person name="Wu L."/>
            <person name="Ma J."/>
        </authorList>
    </citation>
    <scope>NUCLEOTIDE SEQUENCE [LARGE SCALE GENOMIC DNA]</scope>
    <source>
        <strain evidence="5">KCTC 42662</strain>
    </source>
</reference>
<dbReference type="Proteomes" id="UP001597545">
    <property type="component" value="Unassembled WGS sequence"/>
</dbReference>
<dbReference type="Pfam" id="PF25917">
    <property type="entry name" value="BSH_RND"/>
    <property type="match status" value="1"/>
</dbReference>
<evidence type="ECO:0000256" key="1">
    <source>
        <dbReference type="SAM" id="Coils"/>
    </source>
</evidence>
<gene>
    <name evidence="4" type="ORF">ACFSR5_09185</name>
</gene>
<dbReference type="RefSeq" id="WP_380902933.1">
    <property type="nucleotide sequence ID" value="NZ_JBHUEG010000007.1"/>
</dbReference>
<protein>
    <submittedName>
        <fullName evidence="4">HlyD family secretion protein</fullName>
    </submittedName>
</protein>
<dbReference type="Gene3D" id="1.10.287.470">
    <property type="entry name" value="Helix hairpin bin"/>
    <property type="match status" value="1"/>
</dbReference>
<sequence length="318" mass="34854">MKQSYLIICVLCFFSCTNVDPEKPIEGKIEREQITVVTKVPGKVTKLLVQEGDIVHAGDTLAILDIPEVDAKAEQAKGALQSADAQYSMLVKGATAGQLVQLQAKLDGLKEQYEFAQKSINRLQNLLQDSLVSPQKYDEAYAKFQGAKNQYLAAQAEMSEAKKGARYEQQIMALGQKERALGAVAEVTVAAKEKYVIAPQDMSVETVNLKIGELAMAGYPIVNGFLNNSTYFRFTVPEDKVGAWSKGKEVIVYAPYLQHKDIKGKVVAIKALNAYANIAAAYPDYDSQQALFEIKVVPQDSIGANEMLTKARVVLQVP</sequence>
<evidence type="ECO:0000313" key="5">
    <source>
        <dbReference type="Proteomes" id="UP001597545"/>
    </source>
</evidence>
<feature type="domain" description="Multidrug resistance protein MdtA-like barrel-sandwich hybrid" evidence="3">
    <location>
        <begin position="32"/>
        <end position="218"/>
    </location>
</feature>
<dbReference type="Gene3D" id="2.40.50.100">
    <property type="match status" value="1"/>
</dbReference>
<feature type="coiled-coil region" evidence="1">
    <location>
        <begin position="99"/>
        <end position="126"/>
    </location>
</feature>
<organism evidence="4 5">
    <name type="scientific">Sphingobacterium suaedae</name>
    <dbReference type="NCBI Taxonomy" id="1686402"/>
    <lineage>
        <taxon>Bacteria</taxon>
        <taxon>Pseudomonadati</taxon>
        <taxon>Bacteroidota</taxon>
        <taxon>Sphingobacteriia</taxon>
        <taxon>Sphingobacteriales</taxon>
        <taxon>Sphingobacteriaceae</taxon>
        <taxon>Sphingobacterium</taxon>
    </lineage>
</organism>
<evidence type="ECO:0000259" key="3">
    <source>
        <dbReference type="Pfam" id="PF25917"/>
    </source>
</evidence>